<keyword evidence="1" id="KW-0175">Coiled coil</keyword>
<gene>
    <name evidence="3" type="ORF">P43SY_002195</name>
</gene>
<organism evidence="3 4">
    <name type="scientific">Pythium insidiosum</name>
    <name type="common">Pythiosis disease agent</name>
    <dbReference type="NCBI Taxonomy" id="114742"/>
    <lineage>
        <taxon>Eukaryota</taxon>
        <taxon>Sar</taxon>
        <taxon>Stramenopiles</taxon>
        <taxon>Oomycota</taxon>
        <taxon>Peronosporomycetes</taxon>
        <taxon>Pythiales</taxon>
        <taxon>Pythiaceae</taxon>
        <taxon>Pythium</taxon>
    </lineage>
</organism>
<feature type="coiled-coil region" evidence="1">
    <location>
        <begin position="30"/>
        <end position="71"/>
    </location>
</feature>
<proteinExistence type="predicted"/>
<dbReference type="EMBL" id="JAKCXM010000006">
    <property type="protein sequence ID" value="KAJ0409061.1"/>
    <property type="molecule type" value="Genomic_DNA"/>
</dbReference>
<accession>A0AAD5QCL8</accession>
<dbReference type="Proteomes" id="UP001209570">
    <property type="component" value="Unassembled WGS sequence"/>
</dbReference>
<dbReference type="Gene3D" id="2.130.10.10">
    <property type="entry name" value="YVTN repeat-like/Quinoprotein amine dehydrogenase"/>
    <property type="match status" value="1"/>
</dbReference>
<dbReference type="InterPro" id="IPR036322">
    <property type="entry name" value="WD40_repeat_dom_sf"/>
</dbReference>
<dbReference type="SUPFAM" id="SSF50978">
    <property type="entry name" value="WD40 repeat-like"/>
    <property type="match status" value="1"/>
</dbReference>
<keyword evidence="4" id="KW-1185">Reference proteome</keyword>
<name>A0AAD5QCL8_PYTIN</name>
<reference evidence="3" key="1">
    <citation type="submission" date="2021-12" db="EMBL/GenBank/DDBJ databases">
        <title>Prjna785345.</title>
        <authorList>
            <person name="Rujirawat T."/>
            <person name="Krajaejun T."/>
        </authorList>
    </citation>
    <scope>NUCLEOTIDE SEQUENCE</scope>
    <source>
        <strain evidence="3">Pi057C3</strain>
    </source>
</reference>
<feature type="coiled-coil region" evidence="1">
    <location>
        <begin position="204"/>
        <end position="245"/>
    </location>
</feature>
<protein>
    <submittedName>
        <fullName evidence="3">Uncharacterized protein</fullName>
    </submittedName>
</protein>
<comment type="caution">
    <text evidence="3">The sequence shown here is derived from an EMBL/GenBank/DDBJ whole genome shotgun (WGS) entry which is preliminary data.</text>
</comment>
<evidence type="ECO:0000256" key="2">
    <source>
        <dbReference type="SAM" id="MobiDB-lite"/>
    </source>
</evidence>
<evidence type="ECO:0000256" key="1">
    <source>
        <dbReference type="SAM" id="Coils"/>
    </source>
</evidence>
<evidence type="ECO:0000313" key="3">
    <source>
        <dbReference type="EMBL" id="KAJ0409061.1"/>
    </source>
</evidence>
<dbReference type="AlphaFoldDB" id="A0AAD5QCL8"/>
<dbReference type="InterPro" id="IPR015943">
    <property type="entry name" value="WD40/YVTN_repeat-like_dom_sf"/>
</dbReference>
<feature type="coiled-coil region" evidence="1">
    <location>
        <begin position="98"/>
        <end position="125"/>
    </location>
</feature>
<feature type="region of interest" description="Disordered" evidence="2">
    <location>
        <begin position="1"/>
        <end position="21"/>
    </location>
</feature>
<dbReference type="SMART" id="SM00320">
    <property type="entry name" value="WD40"/>
    <property type="match status" value="3"/>
</dbReference>
<evidence type="ECO:0000313" key="4">
    <source>
        <dbReference type="Proteomes" id="UP001209570"/>
    </source>
</evidence>
<dbReference type="InterPro" id="IPR001680">
    <property type="entry name" value="WD40_rpt"/>
</dbReference>
<sequence>MGDNRSSLMSASRRAPASAYAPRPSAYAHYKALVTTLDELDEQVSAEQRRLEDLEADLRRHEHAVHKYERQRQAQALAAWERERDRQLDTVCQHRVTLEQVRREREGLEAQELRLTAELEVVREQQQRELETDAKRIRDLVHTQSLVLERELTKGQVDFEMLQQIVQSARQRKQQKPDLDEGEKREAEAIGIGAVVSVVQQRREEAFRAAAAQFQQRLQSFEREKEALRQQTEELQRRKQRALQILSSNQQQVVQGFFTTPRTALESVNPPMPSLSFEAIMATLQQSGNEVNRLQGVSFAQLSARQRLDDALQTAQANLVTGPERLHALEQRMRQRERDVEALRVQSRESRDAGAIGYGPRYDGRWRLDTYPPEELAVASSMRKQRRSQDPYLHETSLLLRICATDSSTAPEPSTSIESQTKKRRGWFSATPKGDDQELGFWTQHVVPDILSFSSLPSCGLVSSVQLSSDARLLACGTLDGEIVVFDLAAATATASVSPLAVRVWVPTAGSAAKKTPVLGARARIQRLAFSSDGRLLLASNQLKSVALWSLHPLVSPSSHSSDCFTSDISKHKPDSLELVDELSPAEVFRELPCPPTVLTRDTPSFHAKAQSRPPISITSTEFVPTLSLFPANRPSVLCAASNGDLMRVWPQGNVVKEKNDLSAASAAAFDVPAPGDTALGALTRPAAREMWRVHQVAVLFVGLLRCAASLESPSLRFVTVDQDGFVARWRHDGAQFSGFGWFTPTDICRLDLSVSPTDSAKGEMLQIALSPTRNRLIVMVYFGSSSAPSAPRGRLRFVQLDVHSDDEMTVVPVRRH</sequence>
<feature type="compositionally biased region" description="Low complexity" evidence="2">
    <location>
        <begin position="10"/>
        <end position="21"/>
    </location>
</feature>